<sequence>MQIRDQIGRVIEIPEPPKRIVCLVPSLTELLVDLGLSDRIVGVTKFCVHPKDLRKDKAVVGGTKSVHFDKIAALRPDIILYNKEENTKEMVTALERAYTVHVSDINTMEEALSCIVDYGTIFGVAQTAKTLVASISEKQKDFQAFSAALETKRVAYFIWKDPWIVVGKDTFINHMLKLVKFDNVYAAKSRYPEITLAELEAITDLDAVLLSSEPFPFKEKHIQFIQQKLPNVSVYLVDGEYFSWYGSRLYKAFTYFKALRAKL</sequence>
<dbReference type="PROSITE" id="PS50983">
    <property type="entry name" value="FE_B12_PBP"/>
    <property type="match status" value="1"/>
</dbReference>
<name>A0A4Q7PJH2_9FLAO</name>
<accession>A0A4Q7PJH2</accession>
<protein>
    <submittedName>
        <fullName evidence="3">ABC-type Fe3+-hydroxamate transport system substrate-binding protein</fullName>
    </submittedName>
</protein>
<dbReference type="Proteomes" id="UP000292262">
    <property type="component" value="Unassembled WGS sequence"/>
</dbReference>
<evidence type="ECO:0000313" key="3">
    <source>
        <dbReference type="EMBL" id="RZT00199.1"/>
    </source>
</evidence>
<dbReference type="Pfam" id="PF01497">
    <property type="entry name" value="Peripla_BP_2"/>
    <property type="match status" value="1"/>
</dbReference>
<dbReference type="NCBIfam" id="NF038402">
    <property type="entry name" value="TroA_like"/>
    <property type="match status" value="1"/>
</dbReference>
<feature type="domain" description="Fe/B12 periplasmic-binding" evidence="2">
    <location>
        <begin position="19"/>
        <end position="263"/>
    </location>
</feature>
<dbReference type="InterPro" id="IPR054828">
    <property type="entry name" value="Vit_B12_bind_prot"/>
</dbReference>
<reference evidence="3 4" key="1">
    <citation type="submission" date="2019-02" db="EMBL/GenBank/DDBJ databases">
        <title>Genomic Encyclopedia of Type Strains, Phase IV (KMG-IV): sequencing the most valuable type-strain genomes for metagenomic binning, comparative biology and taxonomic classification.</title>
        <authorList>
            <person name="Goeker M."/>
        </authorList>
    </citation>
    <scope>NUCLEOTIDE SEQUENCE [LARGE SCALE GENOMIC DNA]</scope>
    <source>
        <strain evidence="3 4">DSM 17196</strain>
    </source>
</reference>
<keyword evidence="1" id="KW-0732">Signal</keyword>
<evidence type="ECO:0000256" key="1">
    <source>
        <dbReference type="ARBA" id="ARBA00022729"/>
    </source>
</evidence>
<dbReference type="InterPro" id="IPR050902">
    <property type="entry name" value="ABC_Transporter_SBP"/>
</dbReference>
<gene>
    <name evidence="3" type="ORF">EV197_1435</name>
</gene>
<keyword evidence="4" id="KW-1185">Reference proteome</keyword>
<dbReference type="SUPFAM" id="SSF53807">
    <property type="entry name" value="Helical backbone' metal receptor"/>
    <property type="match status" value="1"/>
</dbReference>
<organism evidence="3 4">
    <name type="scientific">Aquimarina brevivitae</name>
    <dbReference type="NCBI Taxonomy" id="323412"/>
    <lineage>
        <taxon>Bacteria</taxon>
        <taxon>Pseudomonadati</taxon>
        <taxon>Bacteroidota</taxon>
        <taxon>Flavobacteriia</taxon>
        <taxon>Flavobacteriales</taxon>
        <taxon>Flavobacteriaceae</taxon>
        <taxon>Aquimarina</taxon>
    </lineage>
</organism>
<dbReference type="PANTHER" id="PTHR30535">
    <property type="entry name" value="VITAMIN B12-BINDING PROTEIN"/>
    <property type="match status" value="1"/>
</dbReference>
<evidence type="ECO:0000259" key="2">
    <source>
        <dbReference type="PROSITE" id="PS50983"/>
    </source>
</evidence>
<proteinExistence type="predicted"/>
<dbReference type="AlphaFoldDB" id="A0A4Q7PJH2"/>
<dbReference type="Gene3D" id="3.40.50.1980">
    <property type="entry name" value="Nitrogenase molybdenum iron protein domain"/>
    <property type="match status" value="2"/>
</dbReference>
<comment type="caution">
    <text evidence="3">The sequence shown here is derived from an EMBL/GenBank/DDBJ whole genome shotgun (WGS) entry which is preliminary data.</text>
</comment>
<dbReference type="InterPro" id="IPR002491">
    <property type="entry name" value="ABC_transptr_periplasmic_BD"/>
</dbReference>
<evidence type="ECO:0000313" key="4">
    <source>
        <dbReference type="Proteomes" id="UP000292262"/>
    </source>
</evidence>
<dbReference type="PANTHER" id="PTHR30535:SF35">
    <property type="entry name" value="PERIPLASMIC BINDING PROTEIN"/>
    <property type="match status" value="1"/>
</dbReference>
<dbReference type="RefSeq" id="WP_207224191.1">
    <property type="nucleotide sequence ID" value="NZ_SGXE01000001.1"/>
</dbReference>
<dbReference type="EMBL" id="SGXE01000001">
    <property type="protein sequence ID" value="RZT00199.1"/>
    <property type="molecule type" value="Genomic_DNA"/>
</dbReference>